<dbReference type="RefSeq" id="XP_004360990.1">
    <property type="nucleotide sequence ID" value="XM_004360933.1"/>
</dbReference>
<evidence type="ECO:0000256" key="2">
    <source>
        <dbReference type="SAM" id="Phobius"/>
    </source>
</evidence>
<dbReference type="KEGG" id="dfa:DFA_05269"/>
<feature type="region of interest" description="Disordered" evidence="1">
    <location>
        <begin position="1"/>
        <end position="28"/>
    </location>
</feature>
<sequence length="66" mass="7769">MNRYEAHIKKTMTQRRSVTKKKKKSSPTSYTWTDLFKKYTYEIAVGVASGLGFYIFEVVKLKWKGN</sequence>
<evidence type="ECO:0000256" key="1">
    <source>
        <dbReference type="SAM" id="MobiDB-lite"/>
    </source>
</evidence>
<evidence type="ECO:0000313" key="3">
    <source>
        <dbReference type="EMBL" id="EGG23139.1"/>
    </source>
</evidence>
<dbReference type="AlphaFoldDB" id="F4PNT6"/>
<keyword evidence="4" id="KW-1185">Reference proteome</keyword>
<name>F4PNT6_CACFS</name>
<keyword evidence="2" id="KW-1133">Transmembrane helix</keyword>
<accession>F4PNT6</accession>
<evidence type="ECO:0000313" key="4">
    <source>
        <dbReference type="Proteomes" id="UP000007797"/>
    </source>
</evidence>
<feature type="compositionally biased region" description="Basic residues" evidence="1">
    <location>
        <begin position="9"/>
        <end position="25"/>
    </location>
</feature>
<keyword evidence="2" id="KW-0812">Transmembrane</keyword>
<keyword evidence="2" id="KW-0472">Membrane</keyword>
<dbReference type="GeneID" id="14875433"/>
<reference evidence="4" key="1">
    <citation type="journal article" date="2011" name="Genome Res.">
        <title>Phylogeny-wide analysis of social amoeba genomes highlights ancient origins for complex intercellular communication.</title>
        <authorList>
            <person name="Heidel A.J."/>
            <person name="Lawal H.M."/>
            <person name="Felder M."/>
            <person name="Schilde C."/>
            <person name="Helps N.R."/>
            <person name="Tunggal B."/>
            <person name="Rivero F."/>
            <person name="John U."/>
            <person name="Schleicher M."/>
            <person name="Eichinger L."/>
            <person name="Platzer M."/>
            <person name="Noegel A.A."/>
            <person name="Schaap P."/>
            <person name="Gloeckner G."/>
        </authorList>
    </citation>
    <scope>NUCLEOTIDE SEQUENCE [LARGE SCALE GENOMIC DNA]</scope>
    <source>
        <strain evidence="4">SH3</strain>
    </source>
</reference>
<dbReference type="EMBL" id="GL883008">
    <property type="protein sequence ID" value="EGG23139.1"/>
    <property type="molecule type" value="Genomic_DNA"/>
</dbReference>
<protein>
    <submittedName>
        <fullName evidence="3">Uncharacterized protein</fullName>
    </submittedName>
</protein>
<feature type="transmembrane region" description="Helical" evidence="2">
    <location>
        <begin position="39"/>
        <end position="59"/>
    </location>
</feature>
<dbReference type="Proteomes" id="UP000007797">
    <property type="component" value="Unassembled WGS sequence"/>
</dbReference>
<proteinExistence type="predicted"/>
<gene>
    <name evidence="3" type="ORF">DFA_05269</name>
</gene>
<organism evidence="3 4">
    <name type="scientific">Cavenderia fasciculata</name>
    <name type="common">Slime mold</name>
    <name type="synonym">Dictyostelium fasciculatum</name>
    <dbReference type="NCBI Taxonomy" id="261658"/>
    <lineage>
        <taxon>Eukaryota</taxon>
        <taxon>Amoebozoa</taxon>
        <taxon>Evosea</taxon>
        <taxon>Eumycetozoa</taxon>
        <taxon>Dictyostelia</taxon>
        <taxon>Acytosteliales</taxon>
        <taxon>Cavenderiaceae</taxon>
        <taxon>Cavenderia</taxon>
    </lineage>
</organism>